<dbReference type="PRINTS" id="PR00094">
    <property type="entry name" value="ADENYLTKNASE"/>
</dbReference>
<dbReference type="SUPFAM" id="SSF52540">
    <property type="entry name" value="P-loop containing nucleoside triphosphate hydrolases"/>
    <property type="match status" value="1"/>
</dbReference>
<comment type="catalytic activity">
    <reaction evidence="6">
        <text>AMP + ATP = 2 ADP</text>
        <dbReference type="Rhea" id="RHEA:12973"/>
        <dbReference type="ChEBI" id="CHEBI:30616"/>
        <dbReference type="ChEBI" id="CHEBI:456215"/>
        <dbReference type="ChEBI" id="CHEBI:456216"/>
        <dbReference type="EC" id="2.7.4.3"/>
    </reaction>
</comment>
<dbReference type="PANTHER" id="PTHR23359">
    <property type="entry name" value="NUCLEOTIDE KINASE"/>
    <property type="match status" value="1"/>
</dbReference>
<comment type="subcellular location">
    <subcellularLocation>
        <location evidence="6">Cytoplasm</location>
    </subcellularLocation>
</comment>
<dbReference type="Gene3D" id="3.40.50.300">
    <property type="entry name" value="P-loop containing nucleotide triphosphate hydrolases"/>
    <property type="match status" value="1"/>
</dbReference>
<dbReference type="InterPro" id="IPR000850">
    <property type="entry name" value="Adenylat/UMP-CMP_kin"/>
</dbReference>
<evidence type="ECO:0000256" key="3">
    <source>
        <dbReference type="ARBA" id="ARBA00022741"/>
    </source>
</evidence>
<dbReference type="AlphaFoldDB" id="A0A1F8DXC5"/>
<keyword evidence="2" id="KW-0545">Nucleotide biosynthesis</keyword>
<dbReference type="GO" id="GO:0005737">
    <property type="term" value="C:cytoplasm"/>
    <property type="evidence" value="ECO:0007669"/>
    <property type="project" value="UniProtKB-SubCell"/>
</dbReference>
<evidence type="ECO:0000256" key="2">
    <source>
        <dbReference type="ARBA" id="ARBA00022727"/>
    </source>
</evidence>
<dbReference type="GO" id="GO:0004017">
    <property type="term" value="F:AMP kinase activity"/>
    <property type="evidence" value="ECO:0007669"/>
    <property type="project" value="UniProtKB-EC"/>
</dbReference>
<evidence type="ECO:0000256" key="5">
    <source>
        <dbReference type="RuleBase" id="RU003330"/>
    </source>
</evidence>
<keyword evidence="1 5" id="KW-0808">Transferase</keyword>
<protein>
    <recommendedName>
        <fullName evidence="6">Adenylate kinase</fullName>
        <ecNumber evidence="6">2.7.4.3</ecNumber>
    </recommendedName>
</protein>
<keyword evidence="4 5" id="KW-0418">Kinase</keyword>
<dbReference type="Pfam" id="PF00406">
    <property type="entry name" value="ADK"/>
    <property type="match status" value="1"/>
</dbReference>
<sequence length="150" mass="17212">MEEERKIKAFLLYGPPASGKTTIADFLSNRLNAKYISVGFVTRKEIARQTILGRELKKCLDAVIEYPAKLISTVMEKEIETAKSKFHALIIDGFPKYEWEIPEFLKILNKQTIGINGVFIIDLPFETVKKRVKSRRICKSCLNQQEEGVF</sequence>
<dbReference type="STRING" id="1802555.A2755_01495"/>
<dbReference type="EC" id="2.7.4.3" evidence="6"/>
<reference evidence="7 8" key="1">
    <citation type="journal article" date="2016" name="Nat. Commun.">
        <title>Thousands of microbial genomes shed light on interconnected biogeochemical processes in an aquifer system.</title>
        <authorList>
            <person name="Anantharaman K."/>
            <person name="Brown C.T."/>
            <person name="Hug L.A."/>
            <person name="Sharon I."/>
            <person name="Castelle C.J."/>
            <person name="Probst A.J."/>
            <person name="Thomas B.C."/>
            <person name="Singh A."/>
            <person name="Wilkins M.J."/>
            <person name="Karaoz U."/>
            <person name="Brodie E.L."/>
            <person name="Williams K.H."/>
            <person name="Hubbard S.S."/>
            <person name="Banfield J.F."/>
        </authorList>
    </citation>
    <scope>NUCLEOTIDE SEQUENCE [LARGE SCALE GENOMIC DNA]</scope>
</reference>
<keyword evidence="3 6" id="KW-0547">Nucleotide-binding</keyword>
<name>A0A1F8DXC5_9BACT</name>
<gene>
    <name evidence="7" type="ORF">A2755_01495</name>
</gene>
<dbReference type="GO" id="GO:0005524">
    <property type="term" value="F:ATP binding"/>
    <property type="evidence" value="ECO:0007669"/>
    <property type="project" value="UniProtKB-KW"/>
</dbReference>
<evidence type="ECO:0000256" key="6">
    <source>
        <dbReference type="RuleBase" id="RU003331"/>
    </source>
</evidence>
<comment type="subunit">
    <text evidence="6">Monomer.</text>
</comment>
<comment type="caution">
    <text evidence="7">The sequence shown here is derived from an EMBL/GenBank/DDBJ whole genome shotgun (WGS) entry which is preliminary data.</text>
</comment>
<evidence type="ECO:0000256" key="4">
    <source>
        <dbReference type="ARBA" id="ARBA00022777"/>
    </source>
</evidence>
<dbReference type="EMBL" id="MGIP01000002">
    <property type="protein sequence ID" value="OGM92415.1"/>
    <property type="molecule type" value="Genomic_DNA"/>
</dbReference>
<proteinExistence type="inferred from homology"/>
<organism evidence="7 8">
    <name type="scientific">Candidatus Wolfebacteria bacterium RIFCSPHIGHO2_01_FULL_48_22</name>
    <dbReference type="NCBI Taxonomy" id="1802555"/>
    <lineage>
        <taxon>Bacteria</taxon>
        <taxon>Candidatus Wolfeibacteriota</taxon>
    </lineage>
</organism>
<keyword evidence="6" id="KW-0067">ATP-binding</keyword>
<evidence type="ECO:0000256" key="1">
    <source>
        <dbReference type="ARBA" id="ARBA00022679"/>
    </source>
</evidence>
<evidence type="ECO:0000313" key="8">
    <source>
        <dbReference type="Proteomes" id="UP000177029"/>
    </source>
</evidence>
<comment type="similarity">
    <text evidence="5">Belongs to the adenylate kinase family.</text>
</comment>
<accession>A0A1F8DXC5</accession>
<dbReference type="InterPro" id="IPR027417">
    <property type="entry name" value="P-loop_NTPase"/>
</dbReference>
<evidence type="ECO:0000313" key="7">
    <source>
        <dbReference type="EMBL" id="OGM92415.1"/>
    </source>
</evidence>
<dbReference type="Proteomes" id="UP000177029">
    <property type="component" value="Unassembled WGS sequence"/>
</dbReference>